<sequence length="139" mass="15595">MSDWNTRVIEEFRANEGRVSGPFADAPMVLVHHRGRKSGKETVSPLMYLPHDTDEKIIYIIASKGGAPEHPAWYYNLTAAGRAEIELGTGSYPVTVRELTGDERDRVFAEQARLYPSFADYAKKTEGIRTIPVLELTRA</sequence>
<proteinExistence type="inferred from homology"/>
<dbReference type="AlphaFoldDB" id="A0A0A6UPS7"/>
<organism evidence="3 4">
    <name type="scientific">Actinoplanes utahensis</name>
    <dbReference type="NCBI Taxonomy" id="1869"/>
    <lineage>
        <taxon>Bacteria</taxon>
        <taxon>Bacillati</taxon>
        <taxon>Actinomycetota</taxon>
        <taxon>Actinomycetes</taxon>
        <taxon>Micromonosporales</taxon>
        <taxon>Micromonosporaceae</taxon>
        <taxon>Actinoplanes</taxon>
    </lineage>
</organism>
<dbReference type="Proteomes" id="UP000054537">
    <property type="component" value="Unassembled WGS sequence"/>
</dbReference>
<dbReference type="Gene3D" id="2.30.110.10">
    <property type="entry name" value="Electron Transport, Fmn-binding Protein, Chain A"/>
    <property type="match status" value="1"/>
</dbReference>
<dbReference type="GO" id="GO:0005886">
    <property type="term" value="C:plasma membrane"/>
    <property type="evidence" value="ECO:0007669"/>
    <property type="project" value="TreeGrafter"/>
</dbReference>
<comment type="caution">
    <text evidence="3">The sequence shown here is derived from an EMBL/GenBank/DDBJ whole genome shotgun (WGS) entry which is preliminary data.</text>
</comment>
<dbReference type="InterPro" id="IPR012349">
    <property type="entry name" value="Split_barrel_FMN-bd"/>
</dbReference>
<name>A0A0A6UPS7_ACTUT</name>
<evidence type="ECO:0000256" key="2">
    <source>
        <dbReference type="ARBA" id="ARBA00049106"/>
    </source>
</evidence>
<dbReference type="PANTHER" id="PTHR39428">
    <property type="entry name" value="F420H(2)-DEPENDENT QUINONE REDUCTASE RV1261C"/>
    <property type="match status" value="1"/>
</dbReference>
<accession>A0A0A6UPS7</accession>
<dbReference type="NCBIfam" id="TIGR00026">
    <property type="entry name" value="hi_GC_TIGR00026"/>
    <property type="match status" value="1"/>
</dbReference>
<keyword evidence="4" id="KW-1185">Reference proteome</keyword>
<comment type="catalytic activity">
    <reaction evidence="2">
        <text>oxidized coenzyme F420-(gamma-L-Glu)(n) + a quinol + H(+) = reduced coenzyme F420-(gamma-L-Glu)(n) + a quinone</text>
        <dbReference type="Rhea" id="RHEA:39663"/>
        <dbReference type="Rhea" id="RHEA-COMP:12939"/>
        <dbReference type="Rhea" id="RHEA-COMP:14378"/>
        <dbReference type="ChEBI" id="CHEBI:15378"/>
        <dbReference type="ChEBI" id="CHEBI:24646"/>
        <dbReference type="ChEBI" id="CHEBI:132124"/>
        <dbReference type="ChEBI" id="CHEBI:133980"/>
        <dbReference type="ChEBI" id="CHEBI:139511"/>
    </reaction>
</comment>
<dbReference type="GO" id="GO:0016491">
    <property type="term" value="F:oxidoreductase activity"/>
    <property type="evidence" value="ECO:0007669"/>
    <property type="project" value="InterPro"/>
</dbReference>
<gene>
    <name evidence="3" type="ORF">MB27_09955</name>
</gene>
<dbReference type="OrthoDB" id="8225825at2"/>
<evidence type="ECO:0000313" key="4">
    <source>
        <dbReference type="Proteomes" id="UP000054537"/>
    </source>
</evidence>
<protein>
    <submittedName>
        <fullName evidence="3">Uncharacterized protein</fullName>
    </submittedName>
</protein>
<comment type="similarity">
    <text evidence="1">Belongs to the F420H(2)-dependent quinone reductase family.</text>
</comment>
<dbReference type="EMBL" id="JRTT01000010">
    <property type="protein sequence ID" value="KHD77451.1"/>
    <property type="molecule type" value="Genomic_DNA"/>
</dbReference>
<dbReference type="RefSeq" id="WP_043523950.1">
    <property type="nucleotide sequence ID" value="NZ_BAABKU010000015.1"/>
</dbReference>
<dbReference type="InterPro" id="IPR004378">
    <property type="entry name" value="F420H2_quin_Rdtase"/>
</dbReference>
<dbReference type="PANTHER" id="PTHR39428:SF1">
    <property type="entry name" value="F420H(2)-DEPENDENT QUINONE REDUCTASE RV1261C"/>
    <property type="match status" value="1"/>
</dbReference>
<dbReference type="eggNOG" id="COG0748">
    <property type="taxonomic scope" value="Bacteria"/>
</dbReference>
<evidence type="ECO:0000313" key="3">
    <source>
        <dbReference type="EMBL" id="KHD77451.1"/>
    </source>
</evidence>
<evidence type="ECO:0000256" key="1">
    <source>
        <dbReference type="ARBA" id="ARBA00008710"/>
    </source>
</evidence>
<dbReference type="GO" id="GO:0070967">
    <property type="term" value="F:coenzyme F420 binding"/>
    <property type="evidence" value="ECO:0007669"/>
    <property type="project" value="TreeGrafter"/>
</dbReference>
<reference evidence="3 4" key="1">
    <citation type="submission" date="2014-10" db="EMBL/GenBank/DDBJ databases">
        <title>Draft genome sequence of Actinoplanes utahensis NRRL 12052.</title>
        <authorList>
            <person name="Velasco-Bucheli B."/>
            <person name="del Cerro C."/>
            <person name="Hormigo D."/>
            <person name="Garcia J.L."/>
            <person name="Acebal C."/>
            <person name="Arroyo M."/>
            <person name="de la Mata I."/>
        </authorList>
    </citation>
    <scope>NUCLEOTIDE SEQUENCE [LARGE SCALE GENOMIC DNA]</scope>
    <source>
        <strain evidence="3 4">NRRL 12052</strain>
    </source>
</reference>
<dbReference type="Pfam" id="PF04075">
    <property type="entry name" value="F420H2_quin_red"/>
    <property type="match status" value="1"/>
</dbReference>
<dbReference type="STRING" id="1869.MB27_09955"/>